<feature type="domain" description="Aminotransferase class V" evidence="6">
    <location>
        <begin position="68"/>
        <end position="336"/>
    </location>
</feature>
<reference evidence="7 8" key="1">
    <citation type="journal article" date="2019" name="Int. J. Syst. Evol. Microbiol.">
        <title>The Global Catalogue of Microorganisms (GCM) 10K type strain sequencing project: providing services to taxonomists for standard genome sequencing and annotation.</title>
        <authorList>
            <consortium name="The Broad Institute Genomics Platform"/>
            <consortium name="The Broad Institute Genome Sequencing Center for Infectious Disease"/>
            <person name="Wu L."/>
            <person name="Ma J."/>
        </authorList>
    </citation>
    <scope>NUCLEOTIDE SEQUENCE [LARGE SCALE GENOMIC DNA]</scope>
    <source>
        <strain evidence="7 8">JCM 16327</strain>
    </source>
</reference>
<dbReference type="Proteomes" id="UP001500194">
    <property type="component" value="Unassembled WGS sequence"/>
</dbReference>
<dbReference type="InterPro" id="IPR015422">
    <property type="entry name" value="PyrdxlP-dep_Trfase_small"/>
</dbReference>
<dbReference type="GO" id="GO:0019265">
    <property type="term" value="P:glycine biosynthetic process, by transamination of glyoxylate"/>
    <property type="evidence" value="ECO:0007669"/>
    <property type="project" value="TreeGrafter"/>
</dbReference>
<dbReference type="Pfam" id="PF00266">
    <property type="entry name" value="Aminotran_5"/>
    <property type="match status" value="1"/>
</dbReference>
<protein>
    <submittedName>
        <fullName evidence="7">Alanine--glyoxylate aminotransferase family protein</fullName>
    </submittedName>
</protein>
<keyword evidence="8" id="KW-1185">Reference proteome</keyword>
<dbReference type="InterPro" id="IPR015424">
    <property type="entry name" value="PyrdxlP-dep_Trfase"/>
</dbReference>
<dbReference type="GO" id="GO:0008453">
    <property type="term" value="F:alanine-glyoxylate transaminase activity"/>
    <property type="evidence" value="ECO:0007669"/>
    <property type="project" value="TreeGrafter"/>
</dbReference>
<evidence type="ECO:0000259" key="6">
    <source>
        <dbReference type="Pfam" id="PF00266"/>
    </source>
</evidence>
<keyword evidence="3 7" id="KW-0032">Aminotransferase</keyword>
<comment type="similarity">
    <text evidence="2">Belongs to the class-V pyridoxal-phosphate-dependent aminotransferase family.</text>
</comment>
<evidence type="ECO:0000256" key="4">
    <source>
        <dbReference type="ARBA" id="ARBA00022679"/>
    </source>
</evidence>
<comment type="caution">
    <text evidence="7">The sequence shown here is derived from an EMBL/GenBank/DDBJ whole genome shotgun (WGS) entry which is preliminary data.</text>
</comment>
<dbReference type="Gene3D" id="3.90.1150.10">
    <property type="entry name" value="Aspartate Aminotransferase, domain 1"/>
    <property type="match status" value="1"/>
</dbReference>
<name>A0AAV3SZI7_9EURY</name>
<dbReference type="EMBL" id="BAAADU010000002">
    <property type="protein sequence ID" value="GAA0649431.1"/>
    <property type="molecule type" value="Genomic_DNA"/>
</dbReference>
<dbReference type="PANTHER" id="PTHR21152:SF24">
    <property type="entry name" value="ALANINE--GLYOXYLATE AMINOTRANSFERASE 1"/>
    <property type="match status" value="1"/>
</dbReference>
<dbReference type="GeneID" id="68571856"/>
<evidence type="ECO:0000256" key="1">
    <source>
        <dbReference type="ARBA" id="ARBA00001933"/>
    </source>
</evidence>
<dbReference type="InterPro" id="IPR024169">
    <property type="entry name" value="SP_NH2Trfase/AEP_transaminase"/>
</dbReference>
<dbReference type="Gene3D" id="3.40.640.10">
    <property type="entry name" value="Type I PLP-dependent aspartate aminotransferase-like (Major domain)"/>
    <property type="match status" value="1"/>
</dbReference>
<dbReference type="AlphaFoldDB" id="A0AAV3SZI7"/>
<evidence type="ECO:0000256" key="2">
    <source>
        <dbReference type="ARBA" id="ARBA00009236"/>
    </source>
</evidence>
<evidence type="ECO:0000313" key="7">
    <source>
        <dbReference type="EMBL" id="GAA0649431.1"/>
    </source>
</evidence>
<comment type="cofactor">
    <cofactor evidence="1">
        <name>pyridoxal 5'-phosphate</name>
        <dbReference type="ChEBI" id="CHEBI:597326"/>
    </cofactor>
</comment>
<dbReference type="RefSeq" id="WP_227261277.1">
    <property type="nucleotide sequence ID" value="NZ_BAAADU010000002.1"/>
</dbReference>
<evidence type="ECO:0000256" key="3">
    <source>
        <dbReference type="ARBA" id="ARBA00022576"/>
    </source>
</evidence>
<proteinExistence type="inferred from homology"/>
<dbReference type="GO" id="GO:0004760">
    <property type="term" value="F:L-serine-pyruvate transaminase activity"/>
    <property type="evidence" value="ECO:0007669"/>
    <property type="project" value="TreeGrafter"/>
</dbReference>
<accession>A0AAV3SZI7</accession>
<dbReference type="InterPro" id="IPR000192">
    <property type="entry name" value="Aminotrans_V_dom"/>
</dbReference>
<keyword evidence="5" id="KW-0663">Pyridoxal phosphate</keyword>
<keyword evidence="4" id="KW-0808">Transferase</keyword>
<evidence type="ECO:0000313" key="8">
    <source>
        <dbReference type="Proteomes" id="UP001500194"/>
    </source>
</evidence>
<dbReference type="InterPro" id="IPR015421">
    <property type="entry name" value="PyrdxlP-dep_Trfase_major"/>
</dbReference>
<sequence>MREDFLLLNPGPVPLSDDVRTAMSEPMVSHRSSEFEAVYERAQDGLDYVFERSTLDEAETSAGGTSLVLNGTATMGMEAAVANLADEDDEVVAVVNGKFGRRFARIADRHADVTRVEFDWGSPVDVDAVADAVSDDTAVVTMVHNETSTGLLNPVEAVGELAAEHDARYVVDGVTSIGGDEFRIDDWYVDIAITDGQKALAGPPGVSALYVSKRAEAHIEGEDAPFYEDLDWHLRKSESHQTPFTSAVPLFRGLAVAVEDIRHEGMSERIARHRRQSAAFRAAFEAMGLDLFPDLNEHSTYSNTLTAVSLPNEVYGDPDEFMSEISERGVSISGGQAHLGGQIFRVSNMGNLTSEHVLRGVRTIGESFDAVGVDVDTEAALDAARDHLRQ</sequence>
<organism evidence="7 8">
    <name type="scientific">Salarchaeum japonicum</name>
    <dbReference type="NCBI Taxonomy" id="555573"/>
    <lineage>
        <taxon>Archaea</taxon>
        <taxon>Methanobacteriati</taxon>
        <taxon>Methanobacteriota</taxon>
        <taxon>Stenosarchaea group</taxon>
        <taxon>Halobacteria</taxon>
        <taxon>Halobacteriales</taxon>
        <taxon>Halobacteriaceae</taxon>
    </lineage>
</organism>
<evidence type="ECO:0000256" key="5">
    <source>
        <dbReference type="ARBA" id="ARBA00022898"/>
    </source>
</evidence>
<gene>
    <name evidence="7" type="ORF">GCM10009019_10180</name>
</gene>
<dbReference type="PIRSF" id="PIRSF000524">
    <property type="entry name" value="SPT"/>
    <property type="match status" value="1"/>
</dbReference>
<dbReference type="SUPFAM" id="SSF53383">
    <property type="entry name" value="PLP-dependent transferases"/>
    <property type="match status" value="1"/>
</dbReference>
<dbReference type="PANTHER" id="PTHR21152">
    <property type="entry name" value="AMINOTRANSFERASE CLASS V"/>
    <property type="match status" value="1"/>
</dbReference>